<gene>
    <name evidence="1" type="ORF">H6P81_016689</name>
</gene>
<evidence type="ECO:0000313" key="2">
    <source>
        <dbReference type="Proteomes" id="UP000825729"/>
    </source>
</evidence>
<name>A0AAV7E9P3_ARIFI</name>
<comment type="caution">
    <text evidence="1">The sequence shown here is derived from an EMBL/GenBank/DDBJ whole genome shotgun (WGS) entry which is preliminary data.</text>
</comment>
<keyword evidence="2" id="KW-1185">Reference proteome</keyword>
<evidence type="ECO:0000313" key="1">
    <source>
        <dbReference type="EMBL" id="KAG9445349.1"/>
    </source>
</evidence>
<organism evidence="1 2">
    <name type="scientific">Aristolochia fimbriata</name>
    <name type="common">White veined hardy Dutchman's pipe vine</name>
    <dbReference type="NCBI Taxonomy" id="158543"/>
    <lineage>
        <taxon>Eukaryota</taxon>
        <taxon>Viridiplantae</taxon>
        <taxon>Streptophyta</taxon>
        <taxon>Embryophyta</taxon>
        <taxon>Tracheophyta</taxon>
        <taxon>Spermatophyta</taxon>
        <taxon>Magnoliopsida</taxon>
        <taxon>Magnoliidae</taxon>
        <taxon>Piperales</taxon>
        <taxon>Aristolochiaceae</taxon>
        <taxon>Aristolochia</taxon>
    </lineage>
</organism>
<reference evidence="1 2" key="1">
    <citation type="submission" date="2021-07" db="EMBL/GenBank/DDBJ databases">
        <title>The Aristolochia fimbriata genome: insights into angiosperm evolution, floral development and chemical biosynthesis.</title>
        <authorList>
            <person name="Jiao Y."/>
        </authorList>
    </citation>
    <scope>NUCLEOTIDE SEQUENCE [LARGE SCALE GENOMIC DNA]</scope>
    <source>
        <strain evidence="1">IBCAS-2021</strain>
        <tissue evidence="1">Leaf</tissue>
    </source>
</reference>
<proteinExistence type="predicted"/>
<dbReference type="Proteomes" id="UP000825729">
    <property type="component" value="Unassembled WGS sequence"/>
</dbReference>
<accession>A0AAV7E9P3</accession>
<dbReference type="EMBL" id="JAINDJ010000006">
    <property type="protein sequence ID" value="KAG9445349.1"/>
    <property type="molecule type" value="Genomic_DNA"/>
</dbReference>
<protein>
    <submittedName>
        <fullName evidence="1">Uncharacterized protein</fullName>
    </submittedName>
</protein>
<sequence>MDKNQYPQLLEMFRQKNQNETEAESMNWTKNGPPSTPAHNFYFGMILLQSPECGARRIWWQSKPKKEEERVQGGSGSLVTHRLSEFQKNVATVTSNQNLERENAFVPRVADDRNQTLAIKSRTQIEFRRRNEFSINQQQQLLPFIHLWDCLQFLQGGGVQKQNKPSLCLHRHLLLLQRRFP</sequence>
<dbReference type="AlphaFoldDB" id="A0AAV7E9P3"/>